<accession>F9WSQ5</accession>
<protein>
    <submittedName>
        <fullName evidence="2">Uncharacterized protein</fullName>
    </submittedName>
</protein>
<feature type="compositionally biased region" description="Polar residues" evidence="1">
    <location>
        <begin position="219"/>
        <end position="242"/>
    </location>
</feature>
<evidence type="ECO:0000313" key="3">
    <source>
        <dbReference type="Proteomes" id="UP000009027"/>
    </source>
</evidence>
<keyword evidence="3" id="KW-1185">Reference proteome</keyword>
<feature type="compositionally biased region" description="Polar residues" evidence="1">
    <location>
        <begin position="199"/>
        <end position="209"/>
    </location>
</feature>
<proteinExistence type="predicted"/>
<organism evidence="2 3">
    <name type="scientific">Trypanosoma vivax (strain Y486)</name>
    <dbReference type="NCBI Taxonomy" id="1055687"/>
    <lineage>
        <taxon>Eukaryota</taxon>
        <taxon>Discoba</taxon>
        <taxon>Euglenozoa</taxon>
        <taxon>Kinetoplastea</taxon>
        <taxon>Metakinetoplastina</taxon>
        <taxon>Trypanosomatida</taxon>
        <taxon>Trypanosomatidae</taxon>
        <taxon>Trypanosoma</taxon>
        <taxon>Duttonella</taxon>
    </lineage>
</organism>
<reference evidence="2 3" key="1">
    <citation type="journal article" date="2012" name="Proc. Natl. Acad. Sci. U.S.A.">
        <title>Antigenic diversity is generated by distinct evolutionary mechanisms in African trypanosome species.</title>
        <authorList>
            <person name="Jackson A.P."/>
            <person name="Berry A."/>
            <person name="Aslett M."/>
            <person name="Allison H.C."/>
            <person name="Burton P."/>
            <person name="Vavrova-Anderson J."/>
            <person name="Brown R."/>
            <person name="Browne H."/>
            <person name="Corton N."/>
            <person name="Hauser H."/>
            <person name="Gamble J."/>
            <person name="Gilderthorp R."/>
            <person name="Marcello L."/>
            <person name="McQuillan J."/>
            <person name="Otto T.D."/>
            <person name="Quail M.A."/>
            <person name="Sanders M.J."/>
            <person name="van Tonder A."/>
            <person name="Ginger M.L."/>
            <person name="Field M.C."/>
            <person name="Barry J.D."/>
            <person name="Hertz-Fowler C."/>
            <person name="Berriman M."/>
        </authorList>
    </citation>
    <scope>NUCLEOTIDE SEQUENCE</scope>
    <source>
        <strain evidence="2 3">Y486</strain>
    </source>
</reference>
<dbReference type="AlphaFoldDB" id="F9WSQ5"/>
<dbReference type="EMBL" id="CAEX01005942">
    <property type="protein sequence ID" value="CCD20594.1"/>
    <property type="molecule type" value="Genomic_DNA"/>
</dbReference>
<feature type="compositionally biased region" description="Low complexity" evidence="1">
    <location>
        <begin position="245"/>
        <end position="259"/>
    </location>
</feature>
<gene>
    <name evidence="2" type="ORF">TvY486_0034460</name>
</gene>
<evidence type="ECO:0000313" key="2">
    <source>
        <dbReference type="EMBL" id="CCD20594.1"/>
    </source>
</evidence>
<sequence length="283" mass="29883">MAWLCNDPANTAATTGCGGSTASTATCPCDPGDTKDIAKASVTWSKMLSRSGTASVNQHDATNGQLNKNWQITLAICERRAGRKHTVAHLTSSENTRAKTEALKQLLRNGLSSKKKCLASARASTCAATAEDDGSACVCYEGSDARRPPWEASMDELAHTLRLAEEARRQALKLEQRIERQAENNKNQGRTDAQAPRGQEQNVNSTDSQDAGLPHDQPGTDSTQTKQGTGASTSEKQSAGRTESTKGTQEKAATQTAAAQHGTIAFARALMLATLAATQHGGS</sequence>
<name>F9WSQ5_TRYVY</name>
<evidence type="ECO:0000256" key="1">
    <source>
        <dbReference type="SAM" id="MobiDB-lite"/>
    </source>
</evidence>
<dbReference type="Proteomes" id="UP000009027">
    <property type="component" value="Unassembled WGS sequence"/>
</dbReference>
<feature type="region of interest" description="Disordered" evidence="1">
    <location>
        <begin position="180"/>
        <end position="259"/>
    </location>
</feature>
<dbReference type="VEuPathDB" id="TriTrypDB:TvY486_0034460"/>